<comment type="similarity">
    <text evidence="2">Belongs to the LysR transcriptional regulatory family.</text>
</comment>
<evidence type="ECO:0000256" key="3">
    <source>
        <dbReference type="ARBA" id="ARBA00023015"/>
    </source>
</evidence>
<gene>
    <name evidence="7" type="ORF">FXB40_11310</name>
</gene>
<accession>A0A5D3KUH3</accession>
<dbReference type="PROSITE" id="PS50931">
    <property type="entry name" value="HTH_LYSR"/>
    <property type="match status" value="1"/>
</dbReference>
<dbReference type="InterPro" id="IPR005119">
    <property type="entry name" value="LysR_subst-bd"/>
</dbReference>
<keyword evidence="5" id="KW-0804">Transcription</keyword>
<reference evidence="7 8" key="1">
    <citation type="submission" date="2019-08" db="EMBL/GenBank/DDBJ databases">
        <title>Bradyrhizobium hipponensis sp. nov., a rhizobium isolated from a Lupinus angustifolius root nodule in Tunisia.</title>
        <authorList>
            <person name="Off K."/>
            <person name="Rejili M."/>
            <person name="Mars M."/>
            <person name="Brachmann A."/>
            <person name="Marin M."/>
        </authorList>
    </citation>
    <scope>NUCLEOTIDE SEQUENCE [LARGE SCALE GENOMIC DNA]</scope>
    <source>
        <strain evidence="7 8">CTAW71</strain>
    </source>
</reference>
<evidence type="ECO:0000256" key="1">
    <source>
        <dbReference type="ARBA" id="ARBA00003502"/>
    </source>
</evidence>
<dbReference type="InterPro" id="IPR058163">
    <property type="entry name" value="LysR-type_TF_proteobact-type"/>
</dbReference>
<dbReference type="InterPro" id="IPR036388">
    <property type="entry name" value="WH-like_DNA-bd_sf"/>
</dbReference>
<sequence>MQPGFTIDRARMDGVVMFLAVAELRGFRAAATRLGVTPSAVSQAIRNLEARIGSPLFVRTTRSVNLTEAGERLLAHARPAADMLSAGIDAAGGLGDDARGRLRINAPRPALPLLINRLLPDFLAAHPKIQLELVGEDRPIDIVAEGYDAGIRLGDFVEMDMVSVRLTLAERFVVVGTPSLFKAQGRPVRPEDLQRFRCILYRTDASGADHWRFFVRGRPVTIAVTGPLVISDVDLCIRAALRGVGLFRLPRSLVMPYLDAGALETVLDAFGEDVPGLSLYHPSRSQALPKLRAFIEFAVTRLRHPVNATDYLPMAAD</sequence>
<dbReference type="InterPro" id="IPR036390">
    <property type="entry name" value="WH_DNA-bd_sf"/>
</dbReference>
<feature type="domain" description="HTH lysR-type" evidence="6">
    <location>
        <begin position="16"/>
        <end position="67"/>
    </location>
</feature>
<dbReference type="Gene3D" id="1.10.10.10">
    <property type="entry name" value="Winged helix-like DNA-binding domain superfamily/Winged helix DNA-binding domain"/>
    <property type="match status" value="1"/>
</dbReference>
<dbReference type="SUPFAM" id="SSF53850">
    <property type="entry name" value="Periplasmic binding protein-like II"/>
    <property type="match status" value="1"/>
</dbReference>
<dbReference type="SUPFAM" id="SSF46785">
    <property type="entry name" value="Winged helix' DNA-binding domain"/>
    <property type="match status" value="1"/>
</dbReference>
<evidence type="ECO:0000313" key="7">
    <source>
        <dbReference type="EMBL" id="TYL96677.1"/>
    </source>
</evidence>
<dbReference type="Pfam" id="PF03466">
    <property type="entry name" value="LysR_substrate"/>
    <property type="match status" value="1"/>
</dbReference>
<evidence type="ECO:0000259" key="6">
    <source>
        <dbReference type="PROSITE" id="PS50931"/>
    </source>
</evidence>
<keyword evidence="8" id="KW-1185">Reference proteome</keyword>
<proteinExistence type="inferred from homology"/>
<evidence type="ECO:0000256" key="2">
    <source>
        <dbReference type="ARBA" id="ARBA00009437"/>
    </source>
</evidence>
<comment type="caution">
    <text evidence="7">The sequence shown here is derived from an EMBL/GenBank/DDBJ whole genome shotgun (WGS) entry which is preliminary data.</text>
</comment>
<dbReference type="FunFam" id="1.10.10.10:FF:000001">
    <property type="entry name" value="LysR family transcriptional regulator"/>
    <property type="match status" value="1"/>
</dbReference>
<dbReference type="GO" id="GO:0003700">
    <property type="term" value="F:DNA-binding transcription factor activity"/>
    <property type="evidence" value="ECO:0007669"/>
    <property type="project" value="InterPro"/>
</dbReference>
<dbReference type="Pfam" id="PF00126">
    <property type="entry name" value="HTH_1"/>
    <property type="match status" value="1"/>
</dbReference>
<organism evidence="7 8">
    <name type="scientific">Bradyrhizobium rifense</name>
    <dbReference type="NCBI Taxonomy" id="515499"/>
    <lineage>
        <taxon>Bacteria</taxon>
        <taxon>Pseudomonadati</taxon>
        <taxon>Pseudomonadota</taxon>
        <taxon>Alphaproteobacteria</taxon>
        <taxon>Hyphomicrobiales</taxon>
        <taxon>Nitrobacteraceae</taxon>
        <taxon>Bradyrhizobium</taxon>
    </lineage>
</organism>
<dbReference type="AlphaFoldDB" id="A0A5D3KUH3"/>
<dbReference type="GO" id="GO:0003677">
    <property type="term" value="F:DNA binding"/>
    <property type="evidence" value="ECO:0007669"/>
    <property type="project" value="UniProtKB-KW"/>
</dbReference>
<name>A0A5D3KUH3_9BRAD</name>
<protein>
    <submittedName>
        <fullName evidence="7">LysR family transcriptional regulator</fullName>
    </submittedName>
</protein>
<dbReference type="PANTHER" id="PTHR30537:SF5">
    <property type="entry name" value="HTH-TYPE TRANSCRIPTIONAL ACTIVATOR TTDR-RELATED"/>
    <property type="match status" value="1"/>
</dbReference>
<dbReference type="EMBL" id="VSSS01000018">
    <property type="protein sequence ID" value="TYL96677.1"/>
    <property type="molecule type" value="Genomic_DNA"/>
</dbReference>
<dbReference type="Proteomes" id="UP000324758">
    <property type="component" value="Unassembled WGS sequence"/>
</dbReference>
<keyword evidence="3" id="KW-0805">Transcription regulation</keyword>
<dbReference type="PANTHER" id="PTHR30537">
    <property type="entry name" value="HTH-TYPE TRANSCRIPTIONAL REGULATOR"/>
    <property type="match status" value="1"/>
</dbReference>
<dbReference type="Gene3D" id="3.40.190.290">
    <property type="match status" value="1"/>
</dbReference>
<evidence type="ECO:0000313" key="8">
    <source>
        <dbReference type="Proteomes" id="UP000324758"/>
    </source>
</evidence>
<evidence type="ECO:0000256" key="5">
    <source>
        <dbReference type="ARBA" id="ARBA00023163"/>
    </source>
</evidence>
<dbReference type="OrthoDB" id="9813056at2"/>
<dbReference type="InterPro" id="IPR000847">
    <property type="entry name" value="LysR_HTH_N"/>
</dbReference>
<keyword evidence="4" id="KW-0238">DNA-binding</keyword>
<evidence type="ECO:0000256" key="4">
    <source>
        <dbReference type="ARBA" id="ARBA00023125"/>
    </source>
</evidence>
<comment type="function">
    <text evidence="1">NodD regulates the expression of the nodABCFE genes which encode other nodulation proteins. NodD is also a negative regulator of its own expression. Binds flavonoids as inducers.</text>
</comment>
<dbReference type="PRINTS" id="PR00039">
    <property type="entry name" value="HTHLYSR"/>
</dbReference>